<evidence type="ECO:0000313" key="3">
    <source>
        <dbReference type="Proteomes" id="UP000494106"/>
    </source>
</evidence>
<proteinExistence type="predicted"/>
<evidence type="ECO:0000313" key="4">
    <source>
        <dbReference type="Proteomes" id="UP000494256"/>
    </source>
</evidence>
<name>A0A8S1ASN5_ARCPL</name>
<dbReference type="EMBL" id="CADEBC010000547">
    <property type="protein sequence ID" value="CAB3251331.1"/>
    <property type="molecule type" value="Genomic_DNA"/>
</dbReference>
<dbReference type="Proteomes" id="UP000494106">
    <property type="component" value="Unassembled WGS sequence"/>
</dbReference>
<protein>
    <submittedName>
        <fullName evidence="1">Uncharacterized protein</fullName>
    </submittedName>
</protein>
<dbReference type="EMBL" id="CADEBD010000357">
    <property type="protein sequence ID" value="CAB3251341.1"/>
    <property type="molecule type" value="Genomic_DNA"/>
</dbReference>
<keyword evidence="3" id="KW-1185">Reference proteome</keyword>
<organism evidence="1 3">
    <name type="scientific">Arctia plantaginis</name>
    <name type="common">Wood tiger moth</name>
    <name type="synonym">Phalaena plantaginis</name>
    <dbReference type="NCBI Taxonomy" id="874455"/>
    <lineage>
        <taxon>Eukaryota</taxon>
        <taxon>Metazoa</taxon>
        <taxon>Ecdysozoa</taxon>
        <taxon>Arthropoda</taxon>
        <taxon>Hexapoda</taxon>
        <taxon>Insecta</taxon>
        <taxon>Pterygota</taxon>
        <taxon>Neoptera</taxon>
        <taxon>Endopterygota</taxon>
        <taxon>Lepidoptera</taxon>
        <taxon>Glossata</taxon>
        <taxon>Ditrysia</taxon>
        <taxon>Noctuoidea</taxon>
        <taxon>Erebidae</taxon>
        <taxon>Arctiinae</taxon>
        <taxon>Arctia</taxon>
    </lineage>
</organism>
<gene>
    <name evidence="1" type="ORF">APLA_LOCUS12981</name>
    <name evidence="2" type="ORF">APLA_LOCUS13590</name>
</gene>
<evidence type="ECO:0000313" key="1">
    <source>
        <dbReference type="EMBL" id="CAB3251331.1"/>
    </source>
</evidence>
<dbReference type="Proteomes" id="UP000494256">
    <property type="component" value="Unassembled WGS sequence"/>
</dbReference>
<sequence length="76" mass="8722">MFAEQNKKRDALSHPITAKAVKIYVIFALLLLLNHDLRKECAGWTSSRGLSNDVSDFTTPLYRLRCRSSFNLHQTL</sequence>
<dbReference type="AlphaFoldDB" id="A0A8S1ASN5"/>
<evidence type="ECO:0000313" key="2">
    <source>
        <dbReference type="EMBL" id="CAB3251341.1"/>
    </source>
</evidence>
<comment type="caution">
    <text evidence="1">The sequence shown here is derived from an EMBL/GenBank/DDBJ whole genome shotgun (WGS) entry which is preliminary data.</text>
</comment>
<reference evidence="3 4" key="1">
    <citation type="submission" date="2020-04" db="EMBL/GenBank/DDBJ databases">
        <authorList>
            <person name="Wallbank WR R."/>
            <person name="Pardo Diaz C."/>
            <person name="Kozak K."/>
            <person name="Martin S."/>
            <person name="Jiggins C."/>
            <person name="Moest M."/>
            <person name="Warren A I."/>
            <person name="Byers J.R.P. K."/>
            <person name="Montejo-Kovacevich G."/>
            <person name="Yen C E."/>
        </authorList>
    </citation>
    <scope>NUCLEOTIDE SEQUENCE [LARGE SCALE GENOMIC DNA]</scope>
</reference>
<accession>A0A8S1ASN5</accession>